<proteinExistence type="predicted"/>
<dbReference type="PANTHER" id="PTHR30426">
    <property type="entry name" value="4-HYDROXY-3-METHYLBUT-2-ENYL DIPHOSPHATE REDUCTASE"/>
    <property type="match status" value="1"/>
</dbReference>
<evidence type="ECO:0000256" key="1">
    <source>
        <dbReference type="ARBA" id="ARBA00001966"/>
    </source>
</evidence>
<dbReference type="Pfam" id="PF02401">
    <property type="entry name" value="LYTB"/>
    <property type="match status" value="1"/>
</dbReference>
<comment type="cofactor">
    <cofactor evidence="1">
        <name>[4Fe-4S] cluster</name>
        <dbReference type="ChEBI" id="CHEBI:49883"/>
    </cofactor>
</comment>
<protein>
    <recommendedName>
        <fullName evidence="8">4-hydroxy-3-methylbut-2-enyl diphosphate reductase</fullName>
    </recommendedName>
</protein>
<reference evidence="7" key="1">
    <citation type="journal article" date="2019" name="Int. J. Syst. Evol. Microbiol.">
        <title>The Global Catalogue of Microorganisms (GCM) 10K type strain sequencing project: providing services to taxonomists for standard genome sequencing and annotation.</title>
        <authorList>
            <consortium name="The Broad Institute Genomics Platform"/>
            <consortium name="The Broad Institute Genome Sequencing Center for Infectious Disease"/>
            <person name="Wu L."/>
            <person name="Ma J."/>
        </authorList>
    </citation>
    <scope>NUCLEOTIDE SEQUENCE [LARGE SCALE GENOMIC DNA]</scope>
    <source>
        <strain evidence="7">JCM 17494</strain>
    </source>
</reference>
<keyword evidence="2" id="KW-0004">4Fe-4S</keyword>
<accession>A0ABP7BYN6</accession>
<dbReference type="EMBL" id="BAABBE010000027">
    <property type="protein sequence ID" value="GAA3673794.1"/>
    <property type="molecule type" value="Genomic_DNA"/>
</dbReference>
<keyword evidence="3" id="KW-0479">Metal-binding</keyword>
<dbReference type="InterPro" id="IPR003451">
    <property type="entry name" value="LytB/IspH"/>
</dbReference>
<organism evidence="6 7">
    <name type="scientific">Lentzea roselyniae</name>
    <dbReference type="NCBI Taxonomy" id="531940"/>
    <lineage>
        <taxon>Bacteria</taxon>
        <taxon>Bacillati</taxon>
        <taxon>Actinomycetota</taxon>
        <taxon>Actinomycetes</taxon>
        <taxon>Pseudonocardiales</taxon>
        <taxon>Pseudonocardiaceae</taxon>
        <taxon>Lentzea</taxon>
    </lineage>
</organism>
<keyword evidence="5" id="KW-0411">Iron-sulfur</keyword>
<evidence type="ECO:0000313" key="6">
    <source>
        <dbReference type="EMBL" id="GAA3673794.1"/>
    </source>
</evidence>
<sequence length="366" mass="38849">MNRSVERRQLPVRGAVSGQLQVGPFVHPDRGLVRCPSAAALVASLRREGHHATSVSQPFAVNADAPNGVLFTASYLDRDDRAVGFCVAVHATDQAGHQAARDVVNTWSAVWRSRRAILAPVKQSCGGGDVGAKPNDAPCPHVVTARDDLKVFRQRGDQVIVIGKRGQDEVSVLACEQEGVILLEPGDEITSLHLDPHRVSYLVQPGVVIEDAAHVIAALRARYPRIRGSHPDAFCYAASDYAAAVRAVAASSDTVLVLGSASAESNEKSLQLAVPVCAQTHIVHRVDELRPAWLAGAACVGLVPTSPDSRDLGHQVLAVLSGLGPLSVVRRLITTEVLPGWSSGSALQSGRPVQQIVQLMCPTVRP</sequence>
<evidence type="ECO:0000256" key="4">
    <source>
        <dbReference type="ARBA" id="ARBA00023004"/>
    </source>
</evidence>
<dbReference type="Proteomes" id="UP001500711">
    <property type="component" value="Unassembled WGS sequence"/>
</dbReference>
<gene>
    <name evidence="6" type="ORF">GCM10022267_70890</name>
</gene>
<dbReference type="RefSeq" id="WP_346134884.1">
    <property type="nucleotide sequence ID" value="NZ_BAABBE010000027.1"/>
</dbReference>
<evidence type="ECO:0000313" key="7">
    <source>
        <dbReference type="Proteomes" id="UP001500711"/>
    </source>
</evidence>
<name>A0ABP7BYN6_9PSEU</name>
<evidence type="ECO:0000256" key="2">
    <source>
        <dbReference type="ARBA" id="ARBA00022485"/>
    </source>
</evidence>
<evidence type="ECO:0008006" key="8">
    <source>
        <dbReference type="Google" id="ProtNLM"/>
    </source>
</evidence>
<dbReference type="PANTHER" id="PTHR30426:SF0">
    <property type="entry name" value="4-HYDROXY-3-METHYLBUT-2-ENYL DIPHOSPHATE REDUCTASE"/>
    <property type="match status" value="1"/>
</dbReference>
<keyword evidence="4" id="KW-0408">Iron</keyword>
<evidence type="ECO:0000256" key="5">
    <source>
        <dbReference type="ARBA" id="ARBA00023014"/>
    </source>
</evidence>
<evidence type="ECO:0000256" key="3">
    <source>
        <dbReference type="ARBA" id="ARBA00022723"/>
    </source>
</evidence>
<dbReference type="Gene3D" id="3.40.1010.20">
    <property type="entry name" value="4-hydroxy-3-methylbut-2-enyl diphosphate reductase, catalytic domain"/>
    <property type="match status" value="2"/>
</dbReference>
<keyword evidence="7" id="KW-1185">Reference proteome</keyword>
<comment type="caution">
    <text evidence="6">The sequence shown here is derived from an EMBL/GenBank/DDBJ whole genome shotgun (WGS) entry which is preliminary data.</text>
</comment>